<feature type="signal peptide" evidence="7">
    <location>
        <begin position="1"/>
        <end position="28"/>
    </location>
</feature>
<dbReference type="RefSeq" id="WP_229384567.1">
    <property type="nucleotide sequence ID" value="NZ_JAGTTN010000003.1"/>
</dbReference>
<accession>A0A9X1LVP5</accession>
<comment type="caution">
    <text evidence="9">The sequence shown here is derived from an EMBL/GenBank/DDBJ whole genome shotgun (WGS) entry which is preliminary data.</text>
</comment>
<dbReference type="Gene3D" id="3.10.50.40">
    <property type="match status" value="1"/>
</dbReference>
<dbReference type="PROSITE" id="PS50059">
    <property type="entry name" value="FKBP_PPIASE"/>
    <property type="match status" value="1"/>
</dbReference>
<comment type="similarity">
    <text evidence="2 6">Belongs to the FKBP-type PPIase family.</text>
</comment>
<dbReference type="PANTHER" id="PTHR43811">
    <property type="entry name" value="FKBP-TYPE PEPTIDYL-PROLYL CIS-TRANS ISOMERASE FKPA"/>
    <property type="match status" value="1"/>
</dbReference>
<gene>
    <name evidence="9" type="ORF">KEC57_10450</name>
</gene>
<comment type="catalytic activity">
    <reaction evidence="1 5 6">
        <text>[protein]-peptidylproline (omega=180) = [protein]-peptidylproline (omega=0)</text>
        <dbReference type="Rhea" id="RHEA:16237"/>
        <dbReference type="Rhea" id="RHEA-COMP:10747"/>
        <dbReference type="Rhea" id="RHEA-COMP:10748"/>
        <dbReference type="ChEBI" id="CHEBI:83833"/>
        <dbReference type="ChEBI" id="CHEBI:83834"/>
        <dbReference type="EC" id="5.2.1.8"/>
    </reaction>
</comment>
<evidence type="ECO:0000256" key="3">
    <source>
        <dbReference type="ARBA" id="ARBA00023110"/>
    </source>
</evidence>
<dbReference type="Pfam" id="PF00254">
    <property type="entry name" value="FKBP_C"/>
    <property type="match status" value="1"/>
</dbReference>
<dbReference type="SUPFAM" id="SSF54534">
    <property type="entry name" value="FKBP-like"/>
    <property type="match status" value="1"/>
</dbReference>
<protein>
    <recommendedName>
        <fullName evidence="6">Peptidyl-prolyl cis-trans isomerase</fullName>
        <ecNumber evidence="6">5.2.1.8</ecNumber>
    </recommendedName>
</protein>
<dbReference type="Proteomes" id="UP001139354">
    <property type="component" value="Unassembled WGS sequence"/>
</dbReference>
<evidence type="ECO:0000259" key="8">
    <source>
        <dbReference type="PROSITE" id="PS50059"/>
    </source>
</evidence>
<evidence type="ECO:0000256" key="6">
    <source>
        <dbReference type="RuleBase" id="RU003915"/>
    </source>
</evidence>
<feature type="domain" description="PPIase FKBP-type" evidence="8">
    <location>
        <begin position="218"/>
        <end position="305"/>
    </location>
</feature>
<name>A0A9X1LVP5_9MICO</name>
<evidence type="ECO:0000256" key="2">
    <source>
        <dbReference type="ARBA" id="ARBA00006577"/>
    </source>
</evidence>
<sequence>MRARPLVALTAATLLAVLLAGCSGDKTAEPDVPPPVDLCASAAPAGTVSDAVVVDGAVGSPASVSLAPPLAITSTERTVVVEGAGDPVDSASLVDYAVTVFDALTGAQVQSQGYDGAPILPTPAANIGQLIGCAPVGSRVVVAVAGTDQEGPTVRVIDVLGVRPGVATGADQERAEGMPTVALTDSGAPIVTVPGGEPPAETEVAVLKSGDGAVVAPGDSVMVHYAGVRWSDGTVFDSSWSKGAPTVLVTTEVIAGYKEALEGQTVGSQVLVVIPPASAYGEGTINEDDLSGETLVFVVDILATLPAVP</sequence>
<dbReference type="AlphaFoldDB" id="A0A9X1LVP5"/>
<evidence type="ECO:0000256" key="5">
    <source>
        <dbReference type="PROSITE-ProRule" id="PRU00277"/>
    </source>
</evidence>
<dbReference type="PANTHER" id="PTHR43811:SF19">
    <property type="entry name" value="39 KDA FK506-BINDING NUCLEAR PROTEIN"/>
    <property type="match status" value="1"/>
</dbReference>
<keyword evidence="3 5" id="KW-0697">Rotamase</keyword>
<organism evidence="9 10">
    <name type="scientific">Microbacterium allomyrinae</name>
    <dbReference type="NCBI Taxonomy" id="2830666"/>
    <lineage>
        <taxon>Bacteria</taxon>
        <taxon>Bacillati</taxon>
        <taxon>Actinomycetota</taxon>
        <taxon>Actinomycetes</taxon>
        <taxon>Micrococcales</taxon>
        <taxon>Microbacteriaceae</taxon>
        <taxon>Microbacterium</taxon>
    </lineage>
</organism>
<evidence type="ECO:0000256" key="1">
    <source>
        <dbReference type="ARBA" id="ARBA00000971"/>
    </source>
</evidence>
<dbReference type="GO" id="GO:0003755">
    <property type="term" value="F:peptidyl-prolyl cis-trans isomerase activity"/>
    <property type="evidence" value="ECO:0007669"/>
    <property type="project" value="UniProtKB-UniRule"/>
</dbReference>
<evidence type="ECO:0000256" key="7">
    <source>
        <dbReference type="SAM" id="SignalP"/>
    </source>
</evidence>
<keyword evidence="10" id="KW-1185">Reference proteome</keyword>
<feature type="chain" id="PRO_5040760509" description="Peptidyl-prolyl cis-trans isomerase" evidence="7">
    <location>
        <begin position="29"/>
        <end position="309"/>
    </location>
</feature>
<dbReference type="EC" id="5.2.1.8" evidence="6"/>
<dbReference type="EMBL" id="JAGTTN010000003">
    <property type="protein sequence ID" value="MCC2032598.1"/>
    <property type="molecule type" value="Genomic_DNA"/>
</dbReference>
<evidence type="ECO:0000313" key="9">
    <source>
        <dbReference type="EMBL" id="MCC2032598.1"/>
    </source>
</evidence>
<dbReference type="InterPro" id="IPR046357">
    <property type="entry name" value="PPIase_dom_sf"/>
</dbReference>
<keyword evidence="7" id="KW-0732">Signal</keyword>
<dbReference type="PROSITE" id="PS51257">
    <property type="entry name" value="PROKAR_LIPOPROTEIN"/>
    <property type="match status" value="1"/>
</dbReference>
<proteinExistence type="inferred from homology"/>
<evidence type="ECO:0000313" key="10">
    <source>
        <dbReference type="Proteomes" id="UP001139354"/>
    </source>
</evidence>
<evidence type="ECO:0000256" key="4">
    <source>
        <dbReference type="ARBA" id="ARBA00023235"/>
    </source>
</evidence>
<reference evidence="9" key="1">
    <citation type="submission" date="2021-04" db="EMBL/GenBank/DDBJ databases">
        <title>Microbacterium tenobrionis sp. nov. and Microbacterium allomyrinae sp. nov., isolated from larvae of Tenobrio molitor and Allomyrina dichotoma, respectively.</title>
        <authorList>
            <person name="Lee S.D."/>
        </authorList>
    </citation>
    <scope>NUCLEOTIDE SEQUENCE</scope>
    <source>
        <strain evidence="9">BWT-G7</strain>
    </source>
</reference>
<keyword evidence="4 5" id="KW-0413">Isomerase</keyword>
<dbReference type="InterPro" id="IPR001179">
    <property type="entry name" value="PPIase_FKBP_dom"/>
</dbReference>